<dbReference type="SUPFAM" id="SSF55811">
    <property type="entry name" value="Nudix"/>
    <property type="match status" value="1"/>
</dbReference>
<organism evidence="4 5">
    <name type="scientific">Nesterenkonia alkaliphila</name>
    <dbReference type="NCBI Taxonomy" id="1463631"/>
    <lineage>
        <taxon>Bacteria</taxon>
        <taxon>Bacillati</taxon>
        <taxon>Actinomycetota</taxon>
        <taxon>Actinomycetes</taxon>
        <taxon>Micrococcales</taxon>
        <taxon>Micrococcaceae</taxon>
        <taxon>Nesterenkonia</taxon>
    </lineage>
</organism>
<accession>A0A7K1UEB1</accession>
<dbReference type="CDD" id="cd18879">
    <property type="entry name" value="NUDIX_Hydrolase"/>
    <property type="match status" value="1"/>
</dbReference>
<evidence type="ECO:0000256" key="1">
    <source>
        <dbReference type="ARBA" id="ARBA00001946"/>
    </source>
</evidence>
<dbReference type="Gene3D" id="3.90.79.10">
    <property type="entry name" value="Nucleoside Triphosphate Pyrophosphohydrolase"/>
    <property type="match status" value="1"/>
</dbReference>
<comment type="caution">
    <text evidence="4">The sequence shown here is derived from an EMBL/GenBank/DDBJ whole genome shotgun (WGS) entry which is preliminary data.</text>
</comment>
<evidence type="ECO:0000256" key="2">
    <source>
        <dbReference type="ARBA" id="ARBA00022801"/>
    </source>
</evidence>
<dbReference type="PANTHER" id="PTHR43046:SF16">
    <property type="entry name" value="ADP-RIBOSE PYROPHOSPHATASE YJHB-RELATED"/>
    <property type="match status" value="1"/>
</dbReference>
<dbReference type="Proteomes" id="UP000460157">
    <property type="component" value="Unassembled WGS sequence"/>
</dbReference>
<dbReference type="PROSITE" id="PS00893">
    <property type="entry name" value="NUDIX_BOX"/>
    <property type="match status" value="1"/>
</dbReference>
<evidence type="ECO:0000259" key="3">
    <source>
        <dbReference type="PROSITE" id="PS51462"/>
    </source>
</evidence>
<keyword evidence="5" id="KW-1185">Reference proteome</keyword>
<evidence type="ECO:0000313" key="5">
    <source>
        <dbReference type="Proteomes" id="UP000460157"/>
    </source>
</evidence>
<name>A0A7K1UEB1_9MICC</name>
<proteinExistence type="predicted"/>
<evidence type="ECO:0000313" key="4">
    <source>
        <dbReference type="EMBL" id="MVT24827.1"/>
    </source>
</evidence>
<dbReference type="InterPro" id="IPR020084">
    <property type="entry name" value="NUDIX_hydrolase_CS"/>
</dbReference>
<protein>
    <submittedName>
        <fullName evidence="4">NUDIX domain-containing protein</fullName>
    </submittedName>
</protein>
<dbReference type="PROSITE" id="PS51462">
    <property type="entry name" value="NUDIX"/>
    <property type="match status" value="1"/>
</dbReference>
<dbReference type="Pfam" id="PF00293">
    <property type="entry name" value="NUDIX"/>
    <property type="match status" value="1"/>
</dbReference>
<sequence>MNVPTPEYIKDLRQDIGHKELLLPAVTAVVLRRDDDAGIPLPVPQVLLVKRSDDGRWGATAGILEPGEEPGAAAVREVAEETRVQARPVRVTGVSDHGQVVYPNGDICRFLDIAFELEYVSGQPQPGDDEATAAGWFPVDDLPEPFVKQHRERIRWALETGAPARFRQ</sequence>
<dbReference type="AlphaFoldDB" id="A0A7K1UEB1"/>
<dbReference type="PANTHER" id="PTHR43046">
    <property type="entry name" value="GDP-MANNOSE MANNOSYL HYDROLASE"/>
    <property type="match status" value="1"/>
</dbReference>
<dbReference type="InterPro" id="IPR000086">
    <property type="entry name" value="NUDIX_hydrolase_dom"/>
</dbReference>
<feature type="domain" description="Nudix hydrolase" evidence="3">
    <location>
        <begin position="21"/>
        <end position="159"/>
    </location>
</feature>
<dbReference type="InterPro" id="IPR015797">
    <property type="entry name" value="NUDIX_hydrolase-like_dom_sf"/>
</dbReference>
<comment type="cofactor">
    <cofactor evidence="1">
        <name>Mg(2+)</name>
        <dbReference type="ChEBI" id="CHEBI:18420"/>
    </cofactor>
</comment>
<keyword evidence="2" id="KW-0378">Hydrolase</keyword>
<dbReference type="GO" id="GO:0016787">
    <property type="term" value="F:hydrolase activity"/>
    <property type="evidence" value="ECO:0007669"/>
    <property type="project" value="UniProtKB-KW"/>
</dbReference>
<gene>
    <name evidence="4" type="ORF">GNZ21_00365</name>
</gene>
<dbReference type="EMBL" id="WRPM01000004">
    <property type="protein sequence ID" value="MVT24827.1"/>
    <property type="molecule type" value="Genomic_DNA"/>
</dbReference>
<reference evidence="4 5" key="1">
    <citation type="submission" date="2019-12" db="EMBL/GenBank/DDBJ databases">
        <title>Nesterenkonia muleiensis sp. nov., a novel actinobacterium isolated from sap of Populus euphratica.</title>
        <authorList>
            <person name="Wang R."/>
        </authorList>
    </citation>
    <scope>NUCLEOTIDE SEQUENCE [LARGE SCALE GENOMIC DNA]</scope>
    <source>
        <strain evidence="4 5">F10</strain>
    </source>
</reference>